<keyword evidence="2" id="KW-1185">Reference proteome</keyword>
<dbReference type="EMBL" id="JMKI01000035">
    <property type="protein sequence ID" value="KEJ92098.1"/>
    <property type="molecule type" value="Genomic_DNA"/>
</dbReference>
<dbReference type="RefSeq" id="WP_037976470.1">
    <property type="nucleotide sequence ID" value="NZ_JMKI01000035.1"/>
</dbReference>
<reference evidence="1 2" key="1">
    <citation type="submission" date="2014-04" db="EMBL/GenBank/DDBJ databases">
        <title>Draft Genome Sequence of Synergistes jonesii.</title>
        <authorList>
            <person name="Coil D.A."/>
            <person name="Eisen J.A."/>
            <person name="Holland-Moritz H.E."/>
        </authorList>
    </citation>
    <scope>NUCLEOTIDE SEQUENCE [LARGE SCALE GENOMIC DNA]</scope>
    <source>
        <strain evidence="1 2">78-1</strain>
    </source>
</reference>
<organism evidence="1 2">
    <name type="scientific">Synergistes jonesii</name>
    <dbReference type="NCBI Taxonomy" id="2754"/>
    <lineage>
        <taxon>Bacteria</taxon>
        <taxon>Thermotogati</taxon>
        <taxon>Synergistota</taxon>
        <taxon>Synergistia</taxon>
        <taxon>Synergistales</taxon>
        <taxon>Synergistaceae</taxon>
        <taxon>Synergistes</taxon>
    </lineage>
</organism>
<sequence length="100" mass="11738">MTLQEGAEKYLSPINDDKKYAEQKRRLFKEFWKEKSEEFRKYEIKSPEDIANITKVRKVVVNSYVNSPDFEARLRMRNAINSTIFLTLSIKNGKASSRCA</sequence>
<evidence type="ECO:0000313" key="1">
    <source>
        <dbReference type="EMBL" id="KEJ92098.1"/>
    </source>
</evidence>
<comment type="caution">
    <text evidence="1">The sequence shown here is derived from an EMBL/GenBank/DDBJ whole genome shotgun (WGS) entry which is preliminary data.</text>
</comment>
<proteinExistence type="predicted"/>
<gene>
    <name evidence="1" type="ORF">EH55_05590</name>
</gene>
<dbReference type="GeneID" id="90983758"/>
<dbReference type="STRING" id="2754.EH55_05590"/>
<evidence type="ECO:0000313" key="2">
    <source>
        <dbReference type="Proteomes" id="UP000027665"/>
    </source>
</evidence>
<protein>
    <submittedName>
        <fullName evidence="1">Uncharacterized protein</fullName>
    </submittedName>
</protein>
<dbReference type="Proteomes" id="UP000027665">
    <property type="component" value="Unassembled WGS sequence"/>
</dbReference>
<name>A0A073IP25_9BACT</name>
<dbReference type="AlphaFoldDB" id="A0A073IP25"/>
<accession>A0A073IP25</accession>